<dbReference type="InterPro" id="IPR001640">
    <property type="entry name" value="Lgt"/>
</dbReference>
<dbReference type="NCBIfam" id="TIGR00544">
    <property type="entry name" value="lgt"/>
    <property type="match status" value="1"/>
</dbReference>
<comment type="pathway">
    <text evidence="7">Protein modification; lipoprotein biosynthesis (diacylglyceryl transfer).</text>
</comment>
<reference evidence="8" key="2">
    <citation type="submission" date="2022-10" db="EMBL/GenBank/DDBJ databases">
        <authorList>
            <person name="Aronson H.S."/>
        </authorList>
    </citation>
    <scope>NUCLEOTIDE SEQUENCE</scope>
    <source>
        <strain evidence="8">RS19-109</strain>
    </source>
</reference>
<evidence type="ECO:0000256" key="4">
    <source>
        <dbReference type="ARBA" id="ARBA00022692"/>
    </source>
</evidence>
<keyword evidence="9" id="KW-1185">Reference proteome</keyword>
<feature type="transmembrane region" description="Helical" evidence="7">
    <location>
        <begin position="203"/>
        <end position="220"/>
    </location>
</feature>
<comment type="similarity">
    <text evidence="1 7">Belongs to the Lgt family.</text>
</comment>
<organism evidence="8 9">
    <name type="scientific">Thiovibrio frasassiensis</name>
    <dbReference type="NCBI Taxonomy" id="2984131"/>
    <lineage>
        <taxon>Bacteria</taxon>
        <taxon>Pseudomonadati</taxon>
        <taxon>Thermodesulfobacteriota</taxon>
        <taxon>Desulfobulbia</taxon>
        <taxon>Desulfobulbales</taxon>
        <taxon>Thiovibrionaceae</taxon>
        <taxon>Thiovibrio</taxon>
    </lineage>
</organism>
<dbReference type="HAMAP" id="MF_01147">
    <property type="entry name" value="Lgt"/>
    <property type="match status" value="1"/>
</dbReference>
<dbReference type="AlphaFoldDB" id="A0A9X4MD82"/>
<feature type="transmembrane region" description="Helical" evidence="7">
    <location>
        <begin position="58"/>
        <end position="76"/>
    </location>
</feature>
<comment type="subcellular location">
    <subcellularLocation>
        <location evidence="7">Cell membrane</location>
        <topology evidence="7">Multi-pass membrane protein</topology>
    </subcellularLocation>
</comment>
<reference evidence="8" key="1">
    <citation type="journal article" date="2022" name="bioRxiv">
        <title>Thiovibrio frasassiensisgen. nov., sp. nov., an autotrophic, elemental sulfur disproportionating bacterium isolated from sulfidic karst sediment, and proposal of Thiovibrionaceae fam. nov.</title>
        <authorList>
            <person name="Aronson H."/>
            <person name="Thomas C."/>
            <person name="Bhattacharyya M."/>
            <person name="Eckstein S."/>
            <person name="Jensen S."/>
            <person name="Barco R."/>
            <person name="Macalady J."/>
            <person name="Amend J."/>
        </authorList>
    </citation>
    <scope>NUCLEOTIDE SEQUENCE</scope>
    <source>
        <strain evidence="8">RS19-109</strain>
    </source>
</reference>
<dbReference type="PANTHER" id="PTHR30589">
    <property type="entry name" value="PROLIPOPROTEIN DIACYLGLYCERYL TRANSFERASE"/>
    <property type="match status" value="1"/>
</dbReference>
<dbReference type="GO" id="GO:0042158">
    <property type="term" value="P:lipoprotein biosynthetic process"/>
    <property type="evidence" value="ECO:0007669"/>
    <property type="project" value="UniProtKB-UniRule"/>
</dbReference>
<evidence type="ECO:0000256" key="3">
    <source>
        <dbReference type="ARBA" id="ARBA00022679"/>
    </source>
</evidence>
<evidence type="ECO:0000256" key="1">
    <source>
        <dbReference type="ARBA" id="ARBA00007150"/>
    </source>
</evidence>
<dbReference type="GO" id="GO:0008961">
    <property type="term" value="F:phosphatidylglycerol-prolipoprotein diacylglyceryl transferase activity"/>
    <property type="evidence" value="ECO:0007669"/>
    <property type="project" value="UniProtKB-UniRule"/>
</dbReference>
<dbReference type="PANTHER" id="PTHR30589:SF0">
    <property type="entry name" value="PHOSPHATIDYLGLYCEROL--PROLIPOPROTEIN DIACYLGLYCERYL TRANSFERASE"/>
    <property type="match status" value="1"/>
</dbReference>
<keyword evidence="2 7" id="KW-1003">Cell membrane</keyword>
<feature type="transmembrane region" description="Helical" evidence="7">
    <location>
        <begin position="125"/>
        <end position="144"/>
    </location>
</feature>
<dbReference type="EC" id="2.5.1.145" evidence="7"/>
<evidence type="ECO:0000313" key="9">
    <source>
        <dbReference type="Proteomes" id="UP001154240"/>
    </source>
</evidence>
<dbReference type="PROSITE" id="PS01311">
    <property type="entry name" value="LGT"/>
    <property type="match status" value="1"/>
</dbReference>
<feature type="transmembrane region" description="Helical" evidence="7">
    <location>
        <begin position="232"/>
        <end position="257"/>
    </location>
</feature>
<feature type="transmembrane region" description="Helical" evidence="7">
    <location>
        <begin position="96"/>
        <end position="113"/>
    </location>
</feature>
<dbReference type="RefSeq" id="WP_307632426.1">
    <property type="nucleotide sequence ID" value="NZ_JAPHEH010000001.1"/>
</dbReference>
<dbReference type="Pfam" id="PF01790">
    <property type="entry name" value="LGT"/>
    <property type="match status" value="1"/>
</dbReference>
<comment type="catalytic activity">
    <reaction evidence="7">
        <text>L-cysteinyl-[prolipoprotein] + a 1,2-diacyl-sn-glycero-3-phospho-(1'-sn-glycerol) = an S-1,2-diacyl-sn-glyceryl-L-cysteinyl-[prolipoprotein] + sn-glycerol 1-phosphate + H(+)</text>
        <dbReference type="Rhea" id="RHEA:56712"/>
        <dbReference type="Rhea" id="RHEA-COMP:14679"/>
        <dbReference type="Rhea" id="RHEA-COMP:14680"/>
        <dbReference type="ChEBI" id="CHEBI:15378"/>
        <dbReference type="ChEBI" id="CHEBI:29950"/>
        <dbReference type="ChEBI" id="CHEBI:57685"/>
        <dbReference type="ChEBI" id="CHEBI:64716"/>
        <dbReference type="ChEBI" id="CHEBI:140658"/>
        <dbReference type="EC" id="2.5.1.145"/>
    </reaction>
</comment>
<feature type="transmembrane region" description="Helical" evidence="7">
    <location>
        <begin position="20"/>
        <end position="37"/>
    </location>
</feature>
<accession>A0A9X4MD82</accession>
<dbReference type="Proteomes" id="UP001154240">
    <property type="component" value="Unassembled WGS sequence"/>
</dbReference>
<evidence type="ECO:0000256" key="7">
    <source>
        <dbReference type="HAMAP-Rule" id="MF_01147"/>
    </source>
</evidence>
<dbReference type="EMBL" id="JAPHEH010000001">
    <property type="protein sequence ID" value="MDG4475454.1"/>
    <property type="molecule type" value="Genomic_DNA"/>
</dbReference>
<gene>
    <name evidence="7 8" type="primary">lgt</name>
    <name evidence="8" type="ORF">OLX77_04685</name>
</gene>
<feature type="binding site" evidence="7">
    <location>
        <position position="139"/>
    </location>
    <ligand>
        <name>a 1,2-diacyl-sn-glycero-3-phospho-(1'-sn-glycerol)</name>
        <dbReference type="ChEBI" id="CHEBI:64716"/>
    </ligand>
</feature>
<dbReference type="GO" id="GO:0005886">
    <property type="term" value="C:plasma membrane"/>
    <property type="evidence" value="ECO:0007669"/>
    <property type="project" value="UniProtKB-SubCell"/>
</dbReference>
<evidence type="ECO:0000313" key="8">
    <source>
        <dbReference type="EMBL" id="MDG4475454.1"/>
    </source>
</evidence>
<comment type="function">
    <text evidence="7">Catalyzes the transfer of the diacylglyceryl group from phosphatidylglycerol to the sulfhydryl group of the N-terminal cysteine of a prolipoprotein, the first step in the formation of mature lipoproteins.</text>
</comment>
<keyword evidence="4 7" id="KW-0812">Transmembrane</keyword>
<evidence type="ECO:0000256" key="2">
    <source>
        <dbReference type="ARBA" id="ARBA00022475"/>
    </source>
</evidence>
<proteinExistence type="inferred from homology"/>
<sequence>MLPYPEIDPILLHLGPLQVRWYGLMYVLGFMASYLLVRHQIRRYNLTVLGKHFENLNLVLIVSLVLGARLGYVLFYNPAYYLANPQDILATWQGGMSFHGALMGMLLGGLLFCKITGLPFWQSADVYIITTPIGLGLGRIGNFINGELYGRMSDVPWGMVFPGGGSMPRHPSQLYEAFLEGVVLFSLLWLLKNRYWQRGWPTGSLLALFLLFYGIFRTVVELFRQPDAQLGFLFNVLTMGQLLSSLMIGTGLLILFLRRKSAGAA</sequence>
<keyword evidence="5 7" id="KW-1133">Transmembrane helix</keyword>
<keyword evidence="3 7" id="KW-0808">Transferase</keyword>
<comment type="caution">
    <text evidence="8">The sequence shown here is derived from an EMBL/GenBank/DDBJ whole genome shotgun (WGS) entry which is preliminary data.</text>
</comment>
<evidence type="ECO:0000256" key="6">
    <source>
        <dbReference type="ARBA" id="ARBA00023136"/>
    </source>
</evidence>
<feature type="transmembrane region" description="Helical" evidence="7">
    <location>
        <begin position="174"/>
        <end position="191"/>
    </location>
</feature>
<evidence type="ECO:0000256" key="5">
    <source>
        <dbReference type="ARBA" id="ARBA00022989"/>
    </source>
</evidence>
<protein>
    <recommendedName>
        <fullName evidence="7">Phosphatidylglycerol--prolipoprotein diacylglyceryl transferase</fullName>
        <ecNumber evidence="7">2.5.1.145</ecNumber>
    </recommendedName>
</protein>
<keyword evidence="6 7" id="KW-0472">Membrane</keyword>
<name>A0A9X4MD82_9BACT</name>